<dbReference type="EMBL" id="FNRI01000011">
    <property type="protein sequence ID" value="SEA98122.1"/>
    <property type="molecule type" value="Genomic_DNA"/>
</dbReference>
<evidence type="ECO:0000259" key="5">
    <source>
        <dbReference type="Pfam" id="PF00703"/>
    </source>
</evidence>
<evidence type="ECO:0000256" key="3">
    <source>
        <dbReference type="ARBA" id="ARBA00023295"/>
    </source>
</evidence>
<evidence type="ECO:0000259" key="6">
    <source>
        <dbReference type="Pfam" id="PF02836"/>
    </source>
</evidence>
<feature type="domain" description="Glycoside hydrolase family 2 catalytic" evidence="6">
    <location>
        <begin position="302"/>
        <end position="602"/>
    </location>
</feature>
<dbReference type="AlphaFoldDB" id="A0A1H4FNQ8"/>
<keyword evidence="3" id="KW-0326">Glycosidase</keyword>
<reference evidence="10 11" key="1">
    <citation type="submission" date="2016-10" db="EMBL/GenBank/DDBJ databases">
        <authorList>
            <person name="de Groot N.N."/>
        </authorList>
    </citation>
    <scope>NUCLEOTIDE SEQUENCE [LARGE SCALE GENOMIC DNA]</scope>
    <source>
        <strain evidence="10 11">DSM 25383</strain>
    </source>
</reference>
<dbReference type="InterPro" id="IPR021720">
    <property type="entry name" value="Malectin_dom"/>
</dbReference>
<accession>A0A1H4FNQ8</accession>
<dbReference type="Gene3D" id="3.20.20.80">
    <property type="entry name" value="Glycosidases"/>
    <property type="match status" value="1"/>
</dbReference>
<dbReference type="Gene3D" id="2.60.120.430">
    <property type="entry name" value="Galactose-binding lectin"/>
    <property type="match status" value="1"/>
</dbReference>
<feature type="domain" description="DUF4982" evidence="9">
    <location>
        <begin position="632"/>
        <end position="677"/>
    </location>
</feature>
<dbReference type="PRINTS" id="PR00132">
    <property type="entry name" value="GLHYDRLASE2"/>
</dbReference>
<dbReference type="OrthoDB" id="9801077at2"/>
<dbReference type="RefSeq" id="WP_010261083.1">
    <property type="nucleotide sequence ID" value="NZ_CAEG01000007.1"/>
</dbReference>
<keyword evidence="2" id="KW-0378">Hydrolase</keyword>
<dbReference type="InterPro" id="IPR006102">
    <property type="entry name" value="Ig-like_GH2"/>
</dbReference>
<evidence type="ECO:0000256" key="2">
    <source>
        <dbReference type="ARBA" id="ARBA00022801"/>
    </source>
</evidence>
<dbReference type="Pfam" id="PF00703">
    <property type="entry name" value="Glyco_hydro_2"/>
    <property type="match status" value="1"/>
</dbReference>
<dbReference type="InterPro" id="IPR036156">
    <property type="entry name" value="Beta-gal/glucu_dom_sf"/>
</dbReference>
<dbReference type="InterPro" id="IPR006101">
    <property type="entry name" value="Glyco_hydro_2"/>
</dbReference>
<dbReference type="Pfam" id="PF11721">
    <property type="entry name" value="Malectin"/>
    <property type="match status" value="1"/>
</dbReference>
<dbReference type="SUPFAM" id="SSF49785">
    <property type="entry name" value="Galactose-binding domain-like"/>
    <property type="match status" value="1"/>
</dbReference>
<dbReference type="Pfam" id="PF02836">
    <property type="entry name" value="Glyco_hydro_2_C"/>
    <property type="match status" value="1"/>
</dbReference>
<gene>
    <name evidence="10" type="ORF">SAMN05444145_11145</name>
</gene>
<evidence type="ECO:0000313" key="11">
    <source>
        <dbReference type="Proteomes" id="UP000183253"/>
    </source>
</evidence>
<dbReference type="InterPro" id="IPR017853">
    <property type="entry name" value="GH"/>
</dbReference>
<organism evidence="10 11">
    <name type="scientific">Alistipes timonensis JC136</name>
    <dbReference type="NCBI Taxonomy" id="1033731"/>
    <lineage>
        <taxon>Bacteria</taxon>
        <taxon>Pseudomonadati</taxon>
        <taxon>Bacteroidota</taxon>
        <taxon>Bacteroidia</taxon>
        <taxon>Bacteroidales</taxon>
        <taxon>Rikenellaceae</taxon>
        <taxon>Alistipes</taxon>
    </lineage>
</organism>
<dbReference type="Gene3D" id="2.60.40.10">
    <property type="entry name" value="Immunoglobulins"/>
    <property type="match status" value="2"/>
</dbReference>
<sequence>MKHIRIILCLTLLLAAASAAARVKYTVNDAWRFTKGSPYNAFLPAADDSAWEVVNIPHTWNAEDAVDDVPGFYRGPAWYRKRIVLPADAASKQVYLCFEGANQVVRLYVNGHYAGKHTGGYTRFVFDITKYIVPGGENLFAAEVDNAHDPDIPPLSADFTFFGGIYRDVSLLMTDKVHVAPTDFASPGVYLSTPEVTAERATVEVRTLVANDGPETARVRIEHRIVAPDGREAARTEDTAEIAAGSVAEQLRRGITIASPRLWDIDEPNLYRVLTRIVAEDGRVLDEVSNPLGLRWFSFDPDKGFSLNGRPRKLVGTCRHQDYLGRGWALPDEMHERDVRLIKEMGGNFLRVSHYPQDPVVMEMCDRLGIVTSVEIPVVNAVTESDGFLENSVRMVREMIRQDFNHPSVMIWAYMNETLLRPPYTDEARTKEYYKAIEHVARTLEETVRSEDPSRYTMIAFHNAPERYAAANLTQIPMIQGWNLYQGWYEKDITGFERILDRLHAQYPDKVLIVTEYGADVDPRLHSFSPEQFDFSQEYGLVYNRHYLSEMQKRSFIAGSSLWNLNAFYSEPRADVVPHVNNKGVTGLDRELKDTYLFYKTVLNRTPQLVIGNRGWQNRSGADDGTGRCTQPVPVFTNQSSVTLTLNGRKVGTKRPEGGVAMFDVPFADGENRLVARAGALTDVLTVGFRLAQASPERFTGLNVMLGSPRYFDDREAGLAWIPERPYTPGSWGYVGGEALRRSGAGWLGSASDILGTKNDPVFQTQRVGIESFRADVPDGTYSVYLYWAELDAARQREALAYNLGADGAQQQYTGRRFDVSVNGRKVLENFSIAAEVGFSRAMVRKVDVIVRDGKGLRVDFGRIEGEPVLNAIRIYRNH</sequence>
<evidence type="ECO:0000256" key="4">
    <source>
        <dbReference type="SAM" id="SignalP"/>
    </source>
</evidence>
<dbReference type="SUPFAM" id="SSF49303">
    <property type="entry name" value="beta-Galactosidase/glucuronidase domain"/>
    <property type="match status" value="1"/>
</dbReference>
<evidence type="ECO:0000313" key="10">
    <source>
        <dbReference type="EMBL" id="SEA98122.1"/>
    </source>
</evidence>
<dbReference type="InterPro" id="IPR051913">
    <property type="entry name" value="GH2_Domain-Containing"/>
</dbReference>
<dbReference type="InterPro" id="IPR008979">
    <property type="entry name" value="Galactose-bd-like_sf"/>
</dbReference>
<dbReference type="PANTHER" id="PTHR42732:SF1">
    <property type="entry name" value="BETA-MANNOSIDASE"/>
    <property type="match status" value="1"/>
</dbReference>
<evidence type="ECO:0000259" key="8">
    <source>
        <dbReference type="Pfam" id="PF11721"/>
    </source>
</evidence>
<proteinExistence type="inferred from homology"/>
<dbReference type="GO" id="GO:0005975">
    <property type="term" value="P:carbohydrate metabolic process"/>
    <property type="evidence" value="ECO:0007669"/>
    <property type="project" value="InterPro"/>
</dbReference>
<dbReference type="Pfam" id="PF02837">
    <property type="entry name" value="Glyco_hydro_2_N"/>
    <property type="match status" value="1"/>
</dbReference>
<comment type="similarity">
    <text evidence="1">Belongs to the glycosyl hydrolase 2 family.</text>
</comment>
<dbReference type="STRING" id="1033731.SAMN05444145_11145"/>
<feature type="signal peptide" evidence="4">
    <location>
        <begin position="1"/>
        <end position="21"/>
    </location>
</feature>
<dbReference type="PANTHER" id="PTHR42732">
    <property type="entry name" value="BETA-GALACTOSIDASE"/>
    <property type="match status" value="1"/>
</dbReference>
<dbReference type="InterPro" id="IPR013783">
    <property type="entry name" value="Ig-like_fold"/>
</dbReference>
<feature type="chain" id="PRO_5010350563" evidence="4">
    <location>
        <begin position="22"/>
        <end position="879"/>
    </location>
</feature>
<dbReference type="InterPro" id="IPR006103">
    <property type="entry name" value="Glyco_hydro_2_cat"/>
</dbReference>
<keyword evidence="4" id="KW-0732">Signal</keyword>
<protein>
    <submittedName>
        <fullName evidence="10">Beta-galactosidase</fullName>
    </submittedName>
</protein>
<feature type="domain" description="Glycosyl hydrolases family 2 sugar binding" evidence="7">
    <location>
        <begin position="73"/>
        <end position="173"/>
    </location>
</feature>
<feature type="domain" description="Glycoside hydrolase family 2 immunoglobulin-like beta-sandwich" evidence="5">
    <location>
        <begin position="193"/>
        <end position="295"/>
    </location>
</feature>
<name>A0A1H4FNQ8_9BACT</name>
<evidence type="ECO:0000256" key="1">
    <source>
        <dbReference type="ARBA" id="ARBA00007401"/>
    </source>
</evidence>
<evidence type="ECO:0000259" key="7">
    <source>
        <dbReference type="Pfam" id="PF02837"/>
    </source>
</evidence>
<evidence type="ECO:0000259" key="9">
    <source>
        <dbReference type="Pfam" id="PF16355"/>
    </source>
</evidence>
<dbReference type="GO" id="GO:0004553">
    <property type="term" value="F:hydrolase activity, hydrolyzing O-glycosyl compounds"/>
    <property type="evidence" value="ECO:0007669"/>
    <property type="project" value="InterPro"/>
</dbReference>
<dbReference type="SUPFAM" id="SSF51445">
    <property type="entry name" value="(Trans)glycosidases"/>
    <property type="match status" value="1"/>
</dbReference>
<feature type="domain" description="Malectin" evidence="8">
    <location>
        <begin position="752"/>
        <end position="855"/>
    </location>
</feature>
<dbReference type="Proteomes" id="UP000183253">
    <property type="component" value="Unassembled WGS sequence"/>
</dbReference>
<dbReference type="Gene3D" id="2.60.120.260">
    <property type="entry name" value="Galactose-binding domain-like"/>
    <property type="match status" value="1"/>
</dbReference>
<dbReference type="Pfam" id="PF16355">
    <property type="entry name" value="DUF4982"/>
    <property type="match status" value="1"/>
</dbReference>
<dbReference type="InterPro" id="IPR032311">
    <property type="entry name" value="DUF4982"/>
</dbReference>
<keyword evidence="11" id="KW-1185">Reference proteome</keyword>
<dbReference type="InterPro" id="IPR006104">
    <property type="entry name" value="Glyco_hydro_2_N"/>
</dbReference>